<keyword evidence="2" id="KW-1185">Reference proteome</keyword>
<evidence type="ECO:0000313" key="2">
    <source>
        <dbReference type="Proteomes" id="UP000015106"/>
    </source>
</evidence>
<reference evidence="1" key="3">
    <citation type="submission" date="2022-06" db="UniProtKB">
        <authorList>
            <consortium name="EnsemblPlants"/>
        </authorList>
    </citation>
    <scope>IDENTIFICATION</scope>
</reference>
<reference evidence="2" key="1">
    <citation type="journal article" date="2013" name="Nature">
        <title>Draft genome of the wheat A-genome progenitor Triticum urartu.</title>
        <authorList>
            <person name="Ling H.Q."/>
            <person name="Zhao S."/>
            <person name="Liu D."/>
            <person name="Wang J."/>
            <person name="Sun H."/>
            <person name="Zhang C."/>
            <person name="Fan H."/>
            <person name="Li D."/>
            <person name="Dong L."/>
            <person name="Tao Y."/>
            <person name="Gao C."/>
            <person name="Wu H."/>
            <person name="Li Y."/>
            <person name="Cui Y."/>
            <person name="Guo X."/>
            <person name="Zheng S."/>
            <person name="Wang B."/>
            <person name="Yu K."/>
            <person name="Liang Q."/>
            <person name="Yang W."/>
            <person name="Lou X."/>
            <person name="Chen J."/>
            <person name="Feng M."/>
            <person name="Jian J."/>
            <person name="Zhang X."/>
            <person name="Luo G."/>
            <person name="Jiang Y."/>
            <person name="Liu J."/>
            <person name="Wang Z."/>
            <person name="Sha Y."/>
            <person name="Zhang B."/>
            <person name="Wu H."/>
            <person name="Tang D."/>
            <person name="Shen Q."/>
            <person name="Xue P."/>
            <person name="Zou S."/>
            <person name="Wang X."/>
            <person name="Liu X."/>
            <person name="Wang F."/>
            <person name="Yang Y."/>
            <person name="An X."/>
            <person name="Dong Z."/>
            <person name="Zhang K."/>
            <person name="Zhang X."/>
            <person name="Luo M.C."/>
            <person name="Dvorak J."/>
            <person name="Tong Y."/>
            <person name="Wang J."/>
            <person name="Yang H."/>
            <person name="Li Z."/>
            <person name="Wang D."/>
            <person name="Zhang A."/>
            <person name="Wang J."/>
        </authorList>
    </citation>
    <scope>NUCLEOTIDE SEQUENCE</scope>
    <source>
        <strain evidence="2">cv. G1812</strain>
    </source>
</reference>
<dbReference type="AlphaFoldDB" id="A0A8R7PK69"/>
<protein>
    <submittedName>
        <fullName evidence="1">Uncharacterized protein</fullName>
    </submittedName>
</protein>
<name>A0A8R7PK69_TRIUA</name>
<evidence type="ECO:0000313" key="1">
    <source>
        <dbReference type="EnsemblPlants" id="TuG1812G0200005159.01.T01"/>
    </source>
</evidence>
<accession>A0A8R7PK69</accession>
<dbReference type="Gramene" id="TuG1812G0200005159.01.T01">
    <property type="protein sequence ID" value="TuG1812G0200005159.01.T01"/>
    <property type="gene ID" value="TuG1812G0200005159.01"/>
</dbReference>
<reference evidence="1" key="2">
    <citation type="submission" date="2018-03" db="EMBL/GenBank/DDBJ databases">
        <title>The Triticum urartu genome reveals the dynamic nature of wheat genome evolution.</title>
        <authorList>
            <person name="Ling H."/>
            <person name="Ma B."/>
            <person name="Shi X."/>
            <person name="Liu H."/>
            <person name="Dong L."/>
            <person name="Sun H."/>
            <person name="Cao Y."/>
            <person name="Gao Q."/>
            <person name="Zheng S."/>
            <person name="Li Y."/>
            <person name="Yu Y."/>
            <person name="Du H."/>
            <person name="Qi M."/>
            <person name="Li Y."/>
            <person name="Yu H."/>
            <person name="Cui Y."/>
            <person name="Wang N."/>
            <person name="Chen C."/>
            <person name="Wu H."/>
            <person name="Zhao Y."/>
            <person name="Zhang J."/>
            <person name="Li Y."/>
            <person name="Zhou W."/>
            <person name="Zhang B."/>
            <person name="Hu W."/>
            <person name="Eijk M."/>
            <person name="Tang J."/>
            <person name="Witsenboer H."/>
            <person name="Zhao S."/>
            <person name="Li Z."/>
            <person name="Zhang A."/>
            <person name="Wang D."/>
            <person name="Liang C."/>
        </authorList>
    </citation>
    <scope>NUCLEOTIDE SEQUENCE [LARGE SCALE GENOMIC DNA]</scope>
    <source>
        <strain evidence="1">cv. G1812</strain>
    </source>
</reference>
<sequence length="50" mass="5614">MVYLSFVCSNQLHSVKEDLNEESNVQPINIIVTNSEPGATINNQISCFWS</sequence>
<dbReference type="Proteomes" id="UP000015106">
    <property type="component" value="Chromosome 2"/>
</dbReference>
<organism evidence="1 2">
    <name type="scientific">Triticum urartu</name>
    <name type="common">Red wild einkorn</name>
    <name type="synonym">Crithodium urartu</name>
    <dbReference type="NCBI Taxonomy" id="4572"/>
    <lineage>
        <taxon>Eukaryota</taxon>
        <taxon>Viridiplantae</taxon>
        <taxon>Streptophyta</taxon>
        <taxon>Embryophyta</taxon>
        <taxon>Tracheophyta</taxon>
        <taxon>Spermatophyta</taxon>
        <taxon>Magnoliopsida</taxon>
        <taxon>Liliopsida</taxon>
        <taxon>Poales</taxon>
        <taxon>Poaceae</taxon>
        <taxon>BOP clade</taxon>
        <taxon>Pooideae</taxon>
        <taxon>Triticodae</taxon>
        <taxon>Triticeae</taxon>
        <taxon>Triticinae</taxon>
        <taxon>Triticum</taxon>
    </lineage>
</organism>
<dbReference type="EnsemblPlants" id="TuG1812G0200005159.01.T01">
    <property type="protein sequence ID" value="TuG1812G0200005159.01.T01"/>
    <property type="gene ID" value="TuG1812G0200005159.01"/>
</dbReference>
<proteinExistence type="predicted"/>